<comment type="caution">
    <text evidence="1">The sequence shown here is derived from an EMBL/GenBank/DDBJ whole genome shotgun (WGS) entry which is preliminary data.</text>
</comment>
<proteinExistence type="predicted"/>
<feature type="non-terminal residue" evidence="1">
    <location>
        <position position="112"/>
    </location>
</feature>
<dbReference type="Proteomes" id="UP001174936">
    <property type="component" value="Unassembled WGS sequence"/>
</dbReference>
<keyword evidence="2" id="KW-1185">Reference proteome</keyword>
<gene>
    <name evidence="1" type="ORF">B0T16DRAFT_404246</name>
</gene>
<protein>
    <submittedName>
        <fullName evidence="1">Uncharacterized protein</fullName>
    </submittedName>
</protein>
<evidence type="ECO:0000313" key="1">
    <source>
        <dbReference type="EMBL" id="KAK0651591.1"/>
    </source>
</evidence>
<reference evidence="1" key="1">
    <citation type="submission" date="2023-06" db="EMBL/GenBank/DDBJ databases">
        <title>Genome-scale phylogeny and comparative genomics of the fungal order Sordariales.</title>
        <authorList>
            <consortium name="Lawrence Berkeley National Laboratory"/>
            <person name="Hensen N."/>
            <person name="Bonometti L."/>
            <person name="Westerberg I."/>
            <person name="Brannstrom I.O."/>
            <person name="Guillou S."/>
            <person name="Cros-Aarteil S."/>
            <person name="Calhoun S."/>
            <person name="Haridas S."/>
            <person name="Kuo A."/>
            <person name="Mondo S."/>
            <person name="Pangilinan J."/>
            <person name="Riley R."/>
            <person name="Labutti K."/>
            <person name="Andreopoulos B."/>
            <person name="Lipzen A."/>
            <person name="Chen C."/>
            <person name="Yanf M."/>
            <person name="Daum C."/>
            <person name="Ng V."/>
            <person name="Clum A."/>
            <person name="Steindorff A."/>
            <person name="Ohm R."/>
            <person name="Martin F."/>
            <person name="Silar P."/>
            <person name="Natvig D."/>
            <person name="Lalanne C."/>
            <person name="Gautier V."/>
            <person name="Ament-Velasquez S.L."/>
            <person name="Kruys A."/>
            <person name="Hutchinson M.I."/>
            <person name="Powell A.J."/>
            <person name="Barry K."/>
            <person name="Miller A.N."/>
            <person name="Grigoriev I.V."/>
            <person name="Debuchy R."/>
            <person name="Gladieux P."/>
            <person name="Thoren M.H."/>
            <person name="Johannesson H."/>
        </authorList>
    </citation>
    <scope>NUCLEOTIDE SEQUENCE</scope>
    <source>
        <strain evidence="1">SMH2532-1</strain>
    </source>
</reference>
<organism evidence="1 2">
    <name type="scientific">Cercophora newfieldiana</name>
    <dbReference type="NCBI Taxonomy" id="92897"/>
    <lineage>
        <taxon>Eukaryota</taxon>
        <taxon>Fungi</taxon>
        <taxon>Dikarya</taxon>
        <taxon>Ascomycota</taxon>
        <taxon>Pezizomycotina</taxon>
        <taxon>Sordariomycetes</taxon>
        <taxon>Sordariomycetidae</taxon>
        <taxon>Sordariales</taxon>
        <taxon>Lasiosphaeriaceae</taxon>
        <taxon>Cercophora</taxon>
    </lineage>
</organism>
<dbReference type="AlphaFoldDB" id="A0AA40CU38"/>
<evidence type="ECO:0000313" key="2">
    <source>
        <dbReference type="Proteomes" id="UP001174936"/>
    </source>
</evidence>
<accession>A0AA40CU38</accession>
<dbReference type="EMBL" id="JAULSV010000002">
    <property type="protein sequence ID" value="KAK0651591.1"/>
    <property type="molecule type" value="Genomic_DNA"/>
</dbReference>
<sequence>MVWSARVGCLWKHHWIDGLSVRLQGLRQARSGKVGRWRERLASDASVESELARPSIPCGAGEPTSLGTYTSGAMAGPRSYYFPYLALSEVRADQRSHLGSGNGTRPPRRYLV</sequence>
<name>A0AA40CU38_9PEZI</name>